<dbReference type="GO" id="GO:0043565">
    <property type="term" value="F:sequence-specific DNA binding"/>
    <property type="evidence" value="ECO:0007669"/>
    <property type="project" value="InterPro"/>
</dbReference>
<reference evidence="2" key="1">
    <citation type="submission" date="2017-09" db="EMBL/GenBank/DDBJ databases">
        <title>Depth-based differentiation of microbial function through sediment-hosted aquifers and enrichment of novel symbionts in the deep terrestrial subsurface.</title>
        <authorList>
            <person name="Probst A.J."/>
            <person name="Ladd B."/>
            <person name="Jarett J.K."/>
            <person name="Geller-Mcgrath D.E."/>
            <person name="Sieber C.M.K."/>
            <person name="Emerson J.B."/>
            <person name="Anantharaman K."/>
            <person name="Thomas B.C."/>
            <person name="Malmstrom R."/>
            <person name="Stieglmeier M."/>
            <person name="Klingl A."/>
            <person name="Woyke T."/>
            <person name="Ryan C.M."/>
            <person name="Banfield J.F."/>
        </authorList>
    </citation>
    <scope>NUCLEOTIDE SEQUENCE [LARGE SCALE GENOMIC DNA]</scope>
</reference>
<dbReference type="InterPro" id="IPR010921">
    <property type="entry name" value="Trp_repressor/repl_initiator"/>
</dbReference>
<gene>
    <name evidence="1" type="ORF">CO165_04355</name>
</gene>
<dbReference type="Gene3D" id="1.10.1270.10">
    <property type="entry name" value="TrpR-like"/>
    <property type="match status" value="1"/>
</dbReference>
<dbReference type="EMBL" id="PFWL01000175">
    <property type="protein sequence ID" value="PJA55291.1"/>
    <property type="molecule type" value="Genomic_DNA"/>
</dbReference>
<name>A0A2M7XX35_9BACT</name>
<proteinExistence type="predicted"/>
<dbReference type="AlphaFoldDB" id="A0A2M7XX35"/>
<dbReference type="InterPro" id="IPR038116">
    <property type="entry name" value="TrpR-like_sf"/>
</dbReference>
<sequence length="51" mass="6195">MNTYQQYKPKNEKEKFLAKAFLNLKTEQEVANFLRDLLTIKEIEEFSNRLE</sequence>
<evidence type="ECO:0000313" key="1">
    <source>
        <dbReference type="EMBL" id="PJA55291.1"/>
    </source>
</evidence>
<feature type="non-terminal residue" evidence="1">
    <location>
        <position position="51"/>
    </location>
</feature>
<protein>
    <submittedName>
        <fullName evidence="1">Uncharacterized protein</fullName>
    </submittedName>
</protein>
<dbReference type="SUPFAM" id="SSF48295">
    <property type="entry name" value="TrpR-like"/>
    <property type="match status" value="1"/>
</dbReference>
<evidence type="ECO:0000313" key="2">
    <source>
        <dbReference type="Proteomes" id="UP000229647"/>
    </source>
</evidence>
<comment type="caution">
    <text evidence="1">The sequence shown here is derived from an EMBL/GenBank/DDBJ whole genome shotgun (WGS) entry which is preliminary data.</text>
</comment>
<organism evidence="1 2">
    <name type="scientific">Candidatus Roizmanbacteria bacterium CG_4_9_14_3_um_filter_33_18</name>
    <dbReference type="NCBI Taxonomy" id="1974841"/>
    <lineage>
        <taxon>Bacteria</taxon>
        <taxon>Candidatus Roizmaniibacteriota</taxon>
    </lineage>
</organism>
<dbReference type="Proteomes" id="UP000229647">
    <property type="component" value="Unassembled WGS sequence"/>
</dbReference>
<accession>A0A2M7XX35</accession>